<accession>A0A6C0F274</accession>
<organism evidence="1">
    <name type="scientific">viral metagenome</name>
    <dbReference type="NCBI Taxonomy" id="1070528"/>
    <lineage>
        <taxon>unclassified sequences</taxon>
        <taxon>metagenomes</taxon>
        <taxon>organismal metagenomes</taxon>
    </lineage>
</organism>
<evidence type="ECO:0000313" key="1">
    <source>
        <dbReference type="EMBL" id="QHT34991.1"/>
    </source>
</evidence>
<sequence>MGKKRSGLAIHRRAYTWDINKFIISILNGIGSSDISNLTQVSIPGILYDARPPEFLALDDGDVPIPMAGMTFNFFGVNHTDSLYWSSNNALVFGTPNPTSEVNISRATVPAILLGNYDRLLKTFYYSNYSGTNYSITTLLVTFYNYYLDLVGEATYQYKIRLIKENIGSQRQFVEVYVISSPPDTGYSSAIATYPSGSVDTNGNAIDTTKNSPYNITNGTNFLNPFGTTFSLASPTANTSFVLASDYTGTTWNFTNNVYVNV</sequence>
<dbReference type="AlphaFoldDB" id="A0A6C0F274"/>
<protein>
    <submittedName>
        <fullName evidence="1">Uncharacterized protein</fullName>
    </submittedName>
</protein>
<dbReference type="EMBL" id="MN739011">
    <property type="protein sequence ID" value="QHT34991.1"/>
    <property type="molecule type" value="Genomic_DNA"/>
</dbReference>
<proteinExistence type="predicted"/>
<reference evidence="1" key="1">
    <citation type="journal article" date="2020" name="Nature">
        <title>Giant virus diversity and host interactions through global metagenomics.</title>
        <authorList>
            <person name="Schulz F."/>
            <person name="Roux S."/>
            <person name="Paez-Espino D."/>
            <person name="Jungbluth S."/>
            <person name="Walsh D.A."/>
            <person name="Denef V.J."/>
            <person name="McMahon K.D."/>
            <person name="Konstantinidis K.T."/>
            <person name="Eloe-Fadrosh E.A."/>
            <person name="Kyrpides N.C."/>
            <person name="Woyke T."/>
        </authorList>
    </citation>
    <scope>NUCLEOTIDE SEQUENCE</scope>
    <source>
        <strain evidence="1">GVMAG-M-3300009180-1</strain>
    </source>
</reference>
<name>A0A6C0F274_9ZZZZ</name>